<feature type="domain" description="CBS" evidence="3">
    <location>
        <begin position="82"/>
        <end position="141"/>
    </location>
</feature>
<evidence type="ECO:0000313" key="5">
    <source>
        <dbReference type="Proteomes" id="UP001596545"/>
    </source>
</evidence>
<protein>
    <submittedName>
        <fullName evidence="4">Cyclic nucleotide-binding/CBS domain-containing protein</fullName>
    </submittedName>
</protein>
<accession>A0ABD6ALA8</accession>
<dbReference type="PANTHER" id="PTHR43080:SF2">
    <property type="entry name" value="CBS DOMAIN-CONTAINING PROTEIN"/>
    <property type="match status" value="1"/>
</dbReference>
<keyword evidence="1 2" id="KW-0129">CBS domain</keyword>
<evidence type="ECO:0000256" key="1">
    <source>
        <dbReference type="ARBA" id="ARBA00023122"/>
    </source>
</evidence>
<dbReference type="InterPro" id="IPR051257">
    <property type="entry name" value="Diverse_CBS-Domain"/>
</dbReference>
<dbReference type="SUPFAM" id="SSF54631">
    <property type="entry name" value="CBS-domain pair"/>
    <property type="match status" value="1"/>
</dbReference>
<gene>
    <name evidence="4" type="ORF">ACFQMF_08490</name>
</gene>
<organism evidence="4 5">
    <name type="scientific">Halorubrum rutilum</name>
    <dbReference type="NCBI Taxonomy" id="1364933"/>
    <lineage>
        <taxon>Archaea</taxon>
        <taxon>Methanobacteriati</taxon>
        <taxon>Methanobacteriota</taxon>
        <taxon>Stenosarchaea group</taxon>
        <taxon>Halobacteria</taxon>
        <taxon>Halobacteriales</taxon>
        <taxon>Haloferacaceae</taxon>
        <taxon>Halorubrum</taxon>
    </lineage>
</organism>
<evidence type="ECO:0000313" key="4">
    <source>
        <dbReference type="EMBL" id="MFC7324616.1"/>
    </source>
</evidence>
<comment type="caution">
    <text evidence="4">The sequence shown here is derived from an EMBL/GenBank/DDBJ whole genome shotgun (WGS) entry which is preliminary data.</text>
</comment>
<proteinExistence type="predicted"/>
<dbReference type="Gene3D" id="3.10.580.10">
    <property type="entry name" value="CBS-domain"/>
    <property type="match status" value="1"/>
</dbReference>
<dbReference type="PROSITE" id="PS51371">
    <property type="entry name" value="CBS"/>
    <property type="match status" value="2"/>
</dbReference>
<sequence>MMDSDDPLADVFVANVMTEPVETIDPGASAATAARRLVESDIGSILAGAESLPPDGILTESDFVALAAEGRDPTTTTVEEWMSSPVITVSPSDSIGAAARTMADRNVKKLPVVEPETAGLVGIVTTTDVARYVPVHEFHPEETG</sequence>
<dbReference type="Pfam" id="PF00571">
    <property type="entry name" value="CBS"/>
    <property type="match status" value="2"/>
</dbReference>
<dbReference type="InterPro" id="IPR000644">
    <property type="entry name" value="CBS_dom"/>
</dbReference>
<evidence type="ECO:0000256" key="2">
    <source>
        <dbReference type="PROSITE-ProRule" id="PRU00703"/>
    </source>
</evidence>
<dbReference type="PANTHER" id="PTHR43080">
    <property type="entry name" value="CBS DOMAIN-CONTAINING PROTEIN CBSX3, MITOCHONDRIAL"/>
    <property type="match status" value="1"/>
</dbReference>
<dbReference type="EMBL" id="JBHTBL010000005">
    <property type="protein sequence ID" value="MFC7324616.1"/>
    <property type="molecule type" value="Genomic_DNA"/>
</dbReference>
<dbReference type="RefSeq" id="WP_256408992.1">
    <property type="nucleotide sequence ID" value="NZ_JANHDN010000004.1"/>
</dbReference>
<reference evidence="4 5" key="1">
    <citation type="journal article" date="2019" name="Int. J. Syst. Evol. Microbiol.">
        <title>The Global Catalogue of Microorganisms (GCM) 10K type strain sequencing project: providing services to taxonomists for standard genome sequencing and annotation.</title>
        <authorList>
            <consortium name="The Broad Institute Genomics Platform"/>
            <consortium name="The Broad Institute Genome Sequencing Center for Infectious Disease"/>
            <person name="Wu L."/>
            <person name="Ma J."/>
        </authorList>
    </citation>
    <scope>NUCLEOTIDE SEQUENCE [LARGE SCALE GENOMIC DNA]</scope>
    <source>
        <strain evidence="4 5">CGMCC 1.12554</strain>
    </source>
</reference>
<keyword evidence="5" id="KW-1185">Reference proteome</keyword>
<name>A0ABD6ALA8_9EURY</name>
<dbReference type="AlphaFoldDB" id="A0ABD6ALA8"/>
<dbReference type="InterPro" id="IPR046342">
    <property type="entry name" value="CBS_dom_sf"/>
</dbReference>
<dbReference type="SMART" id="SM00116">
    <property type="entry name" value="CBS"/>
    <property type="match status" value="2"/>
</dbReference>
<dbReference type="Proteomes" id="UP001596545">
    <property type="component" value="Unassembled WGS sequence"/>
</dbReference>
<feature type="domain" description="CBS" evidence="3">
    <location>
        <begin position="17"/>
        <end position="73"/>
    </location>
</feature>
<evidence type="ECO:0000259" key="3">
    <source>
        <dbReference type="PROSITE" id="PS51371"/>
    </source>
</evidence>